<sequence>MNIKSSNGIFGDDAERALQTLMTRLKDVKNGFEKLVSEAQEDLEPIAREFKALHDKHIDKLRGKLEEHGYDVSEDGSFMSQVNEAVIAARSYLGTVDENVMASVRNGEQHVINAFDDAINKVENSKLCDELGTMRSELRDCVERTRHIG</sequence>
<dbReference type="OrthoDB" id="7857789at2"/>
<organism evidence="2 3">
    <name type="scientific">Roseobacter litoralis (strain ATCC 49566 / DSM 6996 / JCM 21268 / NBRC 15278 / OCh 149)</name>
    <dbReference type="NCBI Taxonomy" id="391595"/>
    <lineage>
        <taxon>Bacteria</taxon>
        <taxon>Pseudomonadati</taxon>
        <taxon>Pseudomonadota</taxon>
        <taxon>Alphaproteobacteria</taxon>
        <taxon>Rhodobacterales</taxon>
        <taxon>Roseobacteraceae</taxon>
        <taxon>Roseobacter</taxon>
    </lineage>
</organism>
<protein>
    <recommendedName>
        <fullName evidence="1">DUF2383 domain-containing protein</fullName>
    </recommendedName>
</protein>
<dbReference type="RefSeq" id="WP_013962537.1">
    <property type="nucleotide sequence ID" value="NC_015730.1"/>
</dbReference>
<proteinExistence type="predicted"/>
<dbReference type="AlphaFoldDB" id="F7ZEA8"/>
<dbReference type="InterPro" id="IPR012347">
    <property type="entry name" value="Ferritin-like"/>
</dbReference>
<evidence type="ECO:0000313" key="2">
    <source>
        <dbReference type="EMBL" id="AEI94621.1"/>
    </source>
</evidence>
<gene>
    <name evidence="2" type="ordered locus">RLO149_c026580</name>
</gene>
<dbReference type="EMBL" id="CP002623">
    <property type="protein sequence ID" value="AEI94621.1"/>
    <property type="molecule type" value="Genomic_DNA"/>
</dbReference>
<dbReference type="Gene3D" id="1.20.1260.10">
    <property type="match status" value="1"/>
</dbReference>
<dbReference type="eggNOG" id="ENOG5030IW3">
    <property type="taxonomic scope" value="Bacteria"/>
</dbReference>
<dbReference type="Pfam" id="PF09537">
    <property type="entry name" value="DUF2383"/>
    <property type="match status" value="1"/>
</dbReference>
<dbReference type="Proteomes" id="UP000001353">
    <property type="component" value="Chromosome"/>
</dbReference>
<keyword evidence="3" id="KW-1185">Reference proteome</keyword>
<dbReference type="SUPFAM" id="SSF58113">
    <property type="entry name" value="Apolipoprotein A-I"/>
    <property type="match status" value="1"/>
</dbReference>
<evidence type="ECO:0000259" key="1">
    <source>
        <dbReference type="Pfam" id="PF09537"/>
    </source>
</evidence>
<name>F7ZEA8_ROSLO</name>
<dbReference type="KEGG" id="rli:RLO149_c026580"/>
<dbReference type="InterPro" id="IPR019052">
    <property type="entry name" value="DUF2383"/>
</dbReference>
<evidence type="ECO:0000313" key="3">
    <source>
        <dbReference type="Proteomes" id="UP000001353"/>
    </source>
</evidence>
<feature type="domain" description="DUF2383" evidence="1">
    <location>
        <begin position="14"/>
        <end position="121"/>
    </location>
</feature>
<reference evidence="2 3" key="1">
    <citation type="journal article" date="2011" name="BMC Genomics">
        <title>Comparative genome analysis and genome-guided physiological analysis of Roseobacter litoralis.</title>
        <authorList>
            <person name="Kalhoefer D."/>
            <person name="Thole S."/>
            <person name="Voget S."/>
            <person name="Lehmann R."/>
            <person name="Liesegang H."/>
            <person name="Wollher A."/>
            <person name="Daniel R."/>
            <person name="Simon M."/>
            <person name="Brinkhoff T."/>
        </authorList>
    </citation>
    <scope>NUCLEOTIDE SEQUENCE [LARGE SCALE GENOMIC DNA]</scope>
    <source>
        <strain evidence="3">ATCC 49566 / DSM 6996 / JCM 21268 / NBRC 15278 / OCh 149</strain>
    </source>
</reference>
<accession>F7ZEA8</accession>
<dbReference type="HOGENOM" id="CLU_114531_3_1_5"/>
<dbReference type="STRING" id="391595.RLO149_c026580"/>